<feature type="transmembrane region" description="Helical" evidence="8">
    <location>
        <begin position="207"/>
        <end position="225"/>
    </location>
</feature>
<dbReference type="VEuPathDB" id="FungiDB:PV08_10974"/>
<feature type="transmembrane region" description="Helical" evidence="8">
    <location>
        <begin position="342"/>
        <end position="363"/>
    </location>
</feature>
<keyword evidence="6 8" id="KW-0472">Membrane</keyword>
<keyword evidence="11" id="KW-1185">Reference proteome</keyword>
<evidence type="ECO:0000256" key="8">
    <source>
        <dbReference type="SAM" id="Phobius"/>
    </source>
</evidence>
<name>A0A0D1ZF92_9EURO</name>
<organism evidence="10 11">
    <name type="scientific">Exophiala spinifera</name>
    <dbReference type="NCBI Taxonomy" id="91928"/>
    <lineage>
        <taxon>Eukaryota</taxon>
        <taxon>Fungi</taxon>
        <taxon>Dikarya</taxon>
        <taxon>Ascomycota</taxon>
        <taxon>Pezizomycotina</taxon>
        <taxon>Eurotiomycetes</taxon>
        <taxon>Chaetothyriomycetidae</taxon>
        <taxon>Chaetothyriales</taxon>
        <taxon>Herpotrichiellaceae</taxon>
        <taxon>Exophiala</taxon>
    </lineage>
</organism>
<keyword evidence="3" id="KW-1003">Cell membrane</keyword>
<evidence type="ECO:0000256" key="1">
    <source>
        <dbReference type="ARBA" id="ARBA00004651"/>
    </source>
</evidence>
<accession>A0A0D1ZF92</accession>
<feature type="transmembrane region" description="Helical" evidence="8">
    <location>
        <begin position="231"/>
        <end position="254"/>
    </location>
</feature>
<evidence type="ECO:0000256" key="5">
    <source>
        <dbReference type="ARBA" id="ARBA00022989"/>
    </source>
</evidence>
<sequence length="501" mass="56553">MAFHGDSKEAVFKNASASVEGDGQSPSSLHSPSLTFDDVIQAKPSRTWKSYVWDSLDKSPEERRFLFKLDAAVLTFASLGYFIKYLDQININNAFVSGMKEDLGLYKNQLNYMQTCWTVGYVLGEVPSNMVLTRVRPSIWIPTMELIWTILTFCTSKCNSAGSIYAIRFLVGLAESTFYPGMVYVIGSWYRRDELAKRSCIFHTSSAIGSMFSGYLMACVHHLGGRGGLKGWQWLFVVDGVISLPVALSGYFLLPDVPEITRAWYFKPHEREFAKKRMKLEGRADRAPYTKAKFKKIFTSWHIYFLVPLYMLFNNAGSGVSQPTFAQYLKHSKSPKYTVSQINVYPTTTYAVQIVSTLVYAWTSDTIFKGARWPPILFGASVNIVSYASLAVWDIPTGWHWACYMLAGCGGGLSGLCMAWAHEICSEDNEERAIVTGSMNEIAYVFQAWLPLVVWQQIDAPEYHRGFVTSACLSAGLIVVALAIRWLWKWELERKKHISLA</sequence>
<dbReference type="OrthoDB" id="3639251at2759"/>
<gene>
    <name evidence="10" type="ORF">PV08_10974</name>
</gene>
<dbReference type="FunFam" id="1.20.1250.20:FF:000065">
    <property type="entry name" value="Putative MFS pantothenate transporter"/>
    <property type="match status" value="1"/>
</dbReference>
<dbReference type="AlphaFoldDB" id="A0A0D1ZF92"/>
<feature type="domain" description="Major facilitator superfamily (MFS) profile" evidence="9">
    <location>
        <begin position="73"/>
        <end position="501"/>
    </location>
</feature>
<keyword evidence="5 8" id="KW-1133">Transmembrane helix</keyword>
<dbReference type="EMBL" id="KN847499">
    <property type="protein sequence ID" value="KIW11672.1"/>
    <property type="molecule type" value="Genomic_DNA"/>
</dbReference>
<protein>
    <recommendedName>
        <fullName evidence="9">Major facilitator superfamily (MFS) profile domain-containing protein</fullName>
    </recommendedName>
</protein>
<dbReference type="GO" id="GO:0005886">
    <property type="term" value="C:plasma membrane"/>
    <property type="evidence" value="ECO:0007669"/>
    <property type="project" value="UniProtKB-SubCell"/>
</dbReference>
<dbReference type="Proteomes" id="UP000053328">
    <property type="component" value="Unassembled WGS sequence"/>
</dbReference>
<reference evidence="10 11" key="1">
    <citation type="submission" date="2015-01" db="EMBL/GenBank/DDBJ databases">
        <title>The Genome Sequence of Exophiala spinifera CBS89968.</title>
        <authorList>
            <consortium name="The Broad Institute Genomics Platform"/>
            <person name="Cuomo C."/>
            <person name="de Hoog S."/>
            <person name="Gorbushina A."/>
            <person name="Stielow B."/>
            <person name="Teixiera M."/>
            <person name="Abouelleil A."/>
            <person name="Chapman S.B."/>
            <person name="Priest M."/>
            <person name="Young S.K."/>
            <person name="Wortman J."/>
            <person name="Nusbaum C."/>
            <person name="Birren B."/>
        </authorList>
    </citation>
    <scope>NUCLEOTIDE SEQUENCE [LARGE SCALE GENOMIC DNA]</scope>
    <source>
        <strain evidence="10 11">CBS 89968</strain>
    </source>
</reference>
<dbReference type="Gene3D" id="1.20.1250.20">
    <property type="entry name" value="MFS general substrate transporter like domains"/>
    <property type="match status" value="2"/>
</dbReference>
<dbReference type="InterPro" id="IPR020846">
    <property type="entry name" value="MFS_dom"/>
</dbReference>
<evidence type="ECO:0000313" key="10">
    <source>
        <dbReference type="EMBL" id="KIW11672.1"/>
    </source>
</evidence>
<evidence type="ECO:0000259" key="9">
    <source>
        <dbReference type="PROSITE" id="PS50850"/>
    </source>
</evidence>
<feature type="transmembrane region" description="Helical" evidence="8">
    <location>
        <begin position="165"/>
        <end position="186"/>
    </location>
</feature>
<evidence type="ECO:0000256" key="7">
    <source>
        <dbReference type="ARBA" id="ARBA00037968"/>
    </source>
</evidence>
<feature type="transmembrane region" description="Helical" evidence="8">
    <location>
        <begin position="375"/>
        <end position="393"/>
    </location>
</feature>
<dbReference type="InterPro" id="IPR036259">
    <property type="entry name" value="MFS_trans_sf"/>
</dbReference>
<proteinExistence type="inferred from homology"/>
<comment type="subcellular location">
    <subcellularLocation>
        <location evidence="1">Cell membrane</location>
        <topology evidence="1">Multi-pass membrane protein</topology>
    </subcellularLocation>
</comment>
<evidence type="ECO:0000256" key="3">
    <source>
        <dbReference type="ARBA" id="ARBA00022475"/>
    </source>
</evidence>
<feature type="transmembrane region" description="Helical" evidence="8">
    <location>
        <begin position="301"/>
        <end position="322"/>
    </location>
</feature>
<evidence type="ECO:0000313" key="11">
    <source>
        <dbReference type="Proteomes" id="UP000053328"/>
    </source>
</evidence>
<dbReference type="SUPFAM" id="SSF103473">
    <property type="entry name" value="MFS general substrate transporter"/>
    <property type="match status" value="1"/>
</dbReference>
<dbReference type="STRING" id="91928.A0A0D1ZF92"/>
<dbReference type="RefSeq" id="XP_016231888.1">
    <property type="nucleotide sequence ID" value="XM_016385286.1"/>
</dbReference>
<feature type="transmembrane region" description="Helical" evidence="8">
    <location>
        <begin position="399"/>
        <end position="421"/>
    </location>
</feature>
<dbReference type="PROSITE" id="PS50850">
    <property type="entry name" value="MFS"/>
    <property type="match status" value="1"/>
</dbReference>
<dbReference type="GO" id="GO:0022857">
    <property type="term" value="F:transmembrane transporter activity"/>
    <property type="evidence" value="ECO:0007669"/>
    <property type="project" value="InterPro"/>
</dbReference>
<dbReference type="InterPro" id="IPR011701">
    <property type="entry name" value="MFS"/>
</dbReference>
<keyword evidence="4 8" id="KW-0812">Transmembrane</keyword>
<feature type="transmembrane region" description="Helical" evidence="8">
    <location>
        <begin position="467"/>
        <end position="488"/>
    </location>
</feature>
<comment type="similarity">
    <text evidence="7">Belongs to the major facilitator superfamily. Allantoate permease family.</text>
</comment>
<dbReference type="PANTHER" id="PTHR43791:SF39">
    <property type="entry name" value="TRANSPORTER LIZ1_SEO1, PUTATIVE (AFU_ORTHOLOGUE AFUA_3G00980)-RELATED"/>
    <property type="match status" value="1"/>
</dbReference>
<dbReference type="HOGENOM" id="CLU_001265_4_2_1"/>
<evidence type="ECO:0000256" key="4">
    <source>
        <dbReference type="ARBA" id="ARBA00022692"/>
    </source>
</evidence>
<dbReference type="PANTHER" id="PTHR43791">
    <property type="entry name" value="PERMEASE-RELATED"/>
    <property type="match status" value="1"/>
</dbReference>
<dbReference type="Pfam" id="PF07690">
    <property type="entry name" value="MFS_1"/>
    <property type="match status" value="1"/>
</dbReference>
<feature type="transmembrane region" description="Helical" evidence="8">
    <location>
        <begin position="433"/>
        <end position="455"/>
    </location>
</feature>
<dbReference type="GeneID" id="27338057"/>
<keyword evidence="2" id="KW-0813">Transport</keyword>
<evidence type="ECO:0000256" key="2">
    <source>
        <dbReference type="ARBA" id="ARBA00022448"/>
    </source>
</evidence>
<dbReference type="FunFam" id="1.20.1250.20:FF:000386">
    <property type="entry name" value="MFS general substrate transporter"/>
    <property type="match status" value="1"/>
</dbReference>
<evidence type="ECO:0000256" key="6">
    <source>
        <dbReference type="ARBA" id="ARBA00023136"/>
    </source>
</evidence>